<sequence>MSAGSLGEDGAELTARVGALREAVAVGGDRLDAAVVERVTDAVDRVQARLSLGVDHTIVALVGGTGSGKSTLFNAVSGLQFAEVGVKRPTTSEVTACVWGGDAPELLDWLGVARDRRIRRESELDGETEAPLRGLVLLDLPDHDSIAPEHREVVNRLLPQADLLMWVVDPQKYADDALHTGYLQRLVGHEGSMVVVLNQLDTVPEEQREELLADVERLLLADGLTGVPVIAASARTGTGVGALRGSLTNVVASRSLAAQRVGADVRDAADELATQVADREPPPGALVTNDAVDTLAGATGLPAVASAVAAGVRGVDAPGRGFGPVSHDVAALARAQWLGAATSGLPRRWAGDADARAASAAELRDAVTAELASVSLMARRSGLALGLTVLAVLLGVVALGFAAVGVGSRLGGGGGAWWPLVAAGVALVAGVAALLGAAAVRRAAAGRRAAAVLRDGRAAVERAVQARLVAPVRQVVDEHRRVRELTDRARG</sequence>
<evidence type="ECO:0000313" key="4">
    <source>
        <dbReference type="Proteomes" id="UP001529338"/>
    </source>
</evidence>
<dbReference type="InterPro" id="IPR006073">
    <property type="entry name" value="GTP-bd"/>
</dbReference>
<dbReference type="EMBL" id="JAUCGQ010000002">
    <property type="protein sequence ID" value="MDM7855945.1"/>
    <property type="molecule type" value="Genomic_DNA"/>
</dbReference>
<reference evidence="3 4" key="1">
    <citation type="submission" date="2023-06" db="EMBL/GenBank/DDBJ databases">
        <title>Cellulomonas sp. MW4 Whole genome sequence.</title>
        <authorList>
            <person name="Park S."/>
        </authorList>
    </citation>
    <scope>NUCLEOTIDE SEQUENCE [LARGE SCALE GENOMIC DNA]</scope>
    <source>
        <strain evidence="3 4">MW4</strain>
    </source>
</reference>
<feature type="domain" description="G" evidence="2">
    <location>
        <begin position="59"/>
        <end position="198"/>
    </location>
</feature>
<keyword evidence="1" id="KW-0472">Membrane</keyword>
<dbReference type="RefSeq" id="WP_289456013.1">
    <property type="nucleotide sequence ID" value="NZ_JAUCGQ010000002.1"/>
</dbReference>
<accession>A0ABT7SIF5</accession>
<dbReference type="Proteomes" id="UP001529338">
    <property type="component" value="Unassembled WGS sequence"/>
</dbReference>
<gene>
    <name evidence="3" type="ORF">QRT04_13490</name>
</gene>
<dbReference type="Pfam" id="PF01926">
    <property type="entry name" value="MMR_HSR1"/>
    <property type="match status" value="1"/>
</dbReference>
<dbReference type="Gene3D" id="3.40.50.300">
    <property type="entry name" value="P-loop containing nucleotide triphosphate hydrolases"/>
    <property type="match status" value="1"/>
</dbReference>
<keyword evidence="1" id="KW-0812">Transmembrane</keyword>
<protein>
    <submittedName>
        <fullName evidence="3">50S ribosome-binding GTPase</fullName>
    </submittedName>
</protein>
<name>A0ABT7SIF5_9CELL</name>
<dbReference type="InterPro" id="IPR027417">
    <property type="entry name" value="P-loop_NTPase"/>
</dbReference>
<evidence type="ECO:0000313" key="3">
    <source>
        <dbReference type="EMBL" id="MDM7855945.1"/>
    </source>
</evidence>
<dbReference type="PANTHER" id="PTHR42698">
    <property type="entry name" value="GTPASE ERA"/>
    <property type="match status" value="1"/>
</dbReference>
<evidence type="ECO:0000256" key="1">
    <source>
        <dbReference type="SAM" id="Phobius"/>
    </source>
</evidence>
<dbReference type="PANTHER" id="PTHR42698:SF1">
    <property type="entry name" value="GTPASE ERA, MITOCHONDRIAL"/>
    <property type="match status" value="1"/>
</dbReference>
<feature type="transmembrane region" description="Helical" evidence="1">
    <location>
        <begin position="383"/>
        <end position="404"/>
    </location>
</feature>
<keyword evidence="1" id="KW-1133">Transmembrane helix</keyword>
<proteinExistence type="predicted"/>
<evidence type="ECO:0000259" key="2">
    <source>
        <dbReference type="Pfam" id="PF01926"/>
    </source>
</evidence>
<comment type="caution">
    <text evidence="3">The sequence shown here is derived from an EMBL/GenBank/DDBJ whole genome shotgun (WGS) entry which is preliminary data.</text>
</comment>
<dbReference type="SUPFAM" id="SSF52540">
    <property type="entry name" value="P-loop containing nucleoside triphosphate hydrolases"/>
    <property type="match status" value="1"/>
</dbReference>
<dbReference type="InterPro" id="IPR005662">
    <property type="entry name" value="GTPase_Era-like"/>
</dbReference>
<organism evidence="3 4">
    <name type="scientific">Cellulomonas alba</name>
    <dbReference type="NCBI Taxonomy" id="3053467"/>
    <lineage>
        <taxon>Bacteria</taxon>
        <taxon>Bacillati</taxon>
        <taxon>Actinomycetota</taxon>
        <taxon>Actinomycetes</taxon>
        <taxon>Micrococcales</taxon>
        <taxon>Cellulomonadaceae</taxon>
        <taxon>Cellulomonas</taxon>
    </lineage>
</organism>
<feature type="transmembrane region" description="Helical" evidence="1">
    <location>
        <begin position="416"/>
        <end position="440"/>
    </location>
</feature>
<keyword evidence="4" id="KW-1185">Reference proteome</keyword>